<evidence type="ECO:0000256" key="1">
    <source>
        <dbReference type="ARBA" id="ARBA00004651"/>
    </source>
</evidence>
<gene>
    <name evidence="9" type="ORF">SANBI_002942</name>
</gene>
<dbReference type="GO" id="GO:0005886">
    <property type="term" value="C:plasma membrane"/>
    <property type="evidence" value="ECO:0007669"/>
    <property type="project" value="UniProtKB-SubCell"/>
</dbReference>
<dbReference type="InterPro" id="IPR000515">
    <property type="entry name" value="MetI-like"/>
</dbReference>
<evidence type="ECO:0000256" key="2">
    <source>
        <dbReference type="ARBA" id="ARBA00022448"/>
    </source>
</evidence>
<dbReference type="GO" id="GO:0055085">
    <property type="term" value="P:transmembrane transport"/>
    <property type="evidence" value="ECO:0007669"/>
    <property type="project" value="InterPro"/>
</dbReference>
<protein>
    <submittedName>
        <fullName evidence="9">Carbohydrate ABC transporter permease</fullName>
    </submittedName>
</protein>
<keyword evidence="5 7" id="KW-1133">Transmembrane helix</keyword>
<accession>A0AAF0Z744</accession>
<dbReference type="EMBL" id="CP138359">
    <property type="protein sequence ID" value="WPF81636.1"/>
    <property type="molecule type" value="Genomic_DNA"/>
</dbReference>
<dbReference type="Proteomes" id="UP001304340">
    <property type="component" value="Chromosome"/>
</dbReference>
<evidence type="ECO:0000259" key="8">
    <source>
        <dbReference type="PROSITE" id="PS50928"/>
    </source>
</evidence>
<feature type="transmembrane region" description="Helical" evidence="7">
    <location>
        <begin position="247"/>
        <end position="267"/>
    </location>
</feature>
<keyword evidence="4 7" id="KW-0812">Transmembrane</keyword>
<dbReference type="PANTHER" id="PTHR43744:SF12">
    <property type="entry name" value="ABC TRANSPORTER PERMEASE PROTEIN MG189-RELATED"/>
    <property type="match status" value="1"/>
</dbReference>
<dbReference type="SUPFAM" id="SSF161098">
    <property type="entry name" value="MetI-like"/>
    <property type="match status" value="1"/>
</dbReference>
<feature type="transmembrane region" description="Helical" evidence="7">
    <location>
        <begin position="113"/>
        <end position="135"/>
    </location>
</feature>
<keyword evidence="3" id="KW-1003">Cell membrane</keyword>
<evidence type="ECO:0000256" key="3">
    <source>
        <dbReference type="ARBA" id="ARBA00022475"/>
    </source>
</evidence>
<comment type="similarity">
    <text evidence="7">Belongs to the binding-protein-dependent transport system permease family.</text>
</comment>
<comment type="subcellular location">
    <subcellularLocation>
        <location evidence="1 7">Cell membrane</location>
        <topology evidence="1 7">Multi-pass membrane protein</topology>
    </subcellularLocation>
</comment>
<dbReference type="CDD" id="cd06261">
    <property type="entry name" value="TM_PBP2"/>
    <property type="match status" value="1"/>
</dbReference>
<feature type="transmembrane region" description="Helical" evidence="7">
    <location>
        <begin position="18"/>
        <end position="36"/>
    </location>
</feature>
<keyword evidence="10" id="KW-1185">Reference proteome</keyword>
<dbReference type="RefSeq" id="WP_319156325.1">
    <property type="nucleotide sequence ID" value="NZ_CP138359.1"/>
</dbReference>
<feature type="domain" description="ABC transmembrane type-1" evidence="8">
    <location>
        <begin position="78"/>
        <end position="267"/>
    </location>
</feature>
<reference evidence="10" key="1">
    <citation type="submission" date="2023-11" db="EMBL/GenBank/DDBJ databases">
        <authorList>
            <person name="Helweg L.P."/>
            <person name="Kiel A."/>
            <person name="Hitz F."/>
            <person name="Ruckert-Reed C."/>
            <person name="Busche T."/>
            <person name="Kaltschmidt B."/>
            <person name="Kaltschmidt C."/>
        </authorList>
    </citation>
    <scope>NUCLEOTIDE SEQUENCE [LARGE SCALE GENOMIC DNA]</scope>
    <source>
        <strain evidence="10">4.1</strain>
    </source>
</reference>
<keyword evidence="2 7" id="KW-0813">Transport</keyword>
<dbReference type="KEGG" id="sbil:SANBI_002942"/>
<proteinExistence type="inferred from homology"/>
<evidence type="ECO:0000313" key="9">
    <source>
        <dbReference type="EMBL" id="WPF81636.1"/>
    </source>
</evidence>
<evidence type="ECO:0000313" key="10">
    <source>
        <dbReference type="Proteomes" id="UP001304340"/>
    </source>
</evidence>
<dbReference type="AlphaFoldDB" id="A0AAF0Z744"/>
<dbReference type="Gene3D" id="1.10.3720.10">
    <property type="entry name" value="MetI-like"/>
    <property type="match status" value="1"/>
</dbReference>
<organism evidence="9 10">
    <name type="scientific">Sanguibacter biliveldensis</name>
    <dbReference type="NCBI Taxonomy" id="3030830"/>
    <lineage>
        <taxon>Bacteria</taxon>
        <taxon>Bacillati</taxon>
        <taxon>Actinomycetota</taxon>
        <taxon>Actinomycetes</taxon>
        <taxon>Micrococcales</taxon>
        <taxon>Sanguibacteraceae</taxon>
        <taxon>Sanguibacter</taxon>
    </lineage>
</organism>
<dbReference type="InterPro" id="IPR035906">
    <property type="entry name" value="MetI-like_sf"/>
</dbReference>
<keyword evidence="6 7" id="KW-0472">Membrane</keyword>
<feature type="transmembrane region" description="Helical" evidence="7">
    <location>
        <begin position="188"/>
        <end position="210"/>
    </location>
</feature>
<name>A0AAF0Z744_9MICO</name>
<dbReference type="PANTHER" id="PTHR43744">
    <property type="entry name" value="ABC TRANSPORTER PERMEASE PROTEIN MG189-RELATED-RELATED"/>
    <property type="match status" value="1"/>
</dbReference>
<evidence type="ECO:0000256" key="6">
    <source>
        <dbReference type="ARBA" id="ARBA00023136"/>
    </source>
</evidence>
<evidence type="ECO:0000256" key="5">
    <source>
        <dbReference type="ARBA" id="ARBA00022989"/>
    </source>
</evidence>
<dbReference type="Pfam" id="PF00528">
    <property type="entry name" value="BPD_transp_1"/>
    <property type="match status" value="1"/>
</dbReference>
<evidence type="ECO:0000256" key="7">
    <source>
        <dbReference type="RuleBase" id="RU363032"/>
    </source>
</evidence>
<dbReference type="PROSITE" id="PS50928">
    <property type="entry name" value="ABC_TM1"/>
    <property type="match status" value="1"/>
</dbReference>
<evidence type="ECO:0000256" key="4">
    <source>
        <dbReference type="ARBA" id="ARBA00022692"/>
    </source>
</evidence>
<feature type="transmembrane region" description="Helical" evidence="7">
    <location>
        <begin position="77"/>
        <end position="101"/>
    </location>
</feature>
<feature type="transmembrane region" description="Helical" evidence="7">
    <location>
        <begin position="147"/>
        <end position="167"/>
    </location>
</feature>
<sequence>MTVTDTVVRRQTRTVVRTMVLVALALLVLVPILWMISTSFKTQLDAATSTSLVPDPATLDSYRPLTAWGGKSPVVRWFFNSVVTATVTTALVVTTAALAAYALARFTFRGRGIVFSLVIATLFLPGFVFLIPTYLISDSLGILDSLLALMLPPVGGAFGVFFLRQFFLGLPRELEEAARIDGASDVRIFASVMLPLAQPALSTIAVITFLASWNDFLWPVYALSTTSTLTLPAGLPLLQSAYIANQPLIMAGAVIASVPALLVFVFFQRKIIESVATAGLKG</sequence>